<comment type="pathway">
    <text evidence="9">Isoprenoid biosynthesis; isopentenyl diphosphate biosynthesis via mevalonate pathway; isopentenyl diphosphate from (R)-mevalonate: step 1/3.</text>
</comment>
<keyword evidence="5" id="KW-0418">Kinase</keyword>
<evidence type="ECO:0000256" key="7">
    <source>
        <dbReference type="ARBA" id="ARBA00022842"/>
    </source>
</evidence>
<dbReference type="PANTHER" id="PTHR43290">
    <property type="entry name" value="MEVALONATE KINASE"/>
    <property type="match status" value="1"/>
</dbReference>
<dbReference type="UniPathway" id="UPA00057">
    <property type="reaction ID" value="UER00098"/>
</dbReference>
<accession>A0A6H9SK59</accession>
<dbReference type="AlphaFoldDB" id="A0A6H9SK59"/>
<dbReference type="Gene3D" id="3.30.230.10">
    <property type="match status" value="1"/>
</dbReference>
<dbReference type="EMBL" id="VZPQ01000010">
    <property type="protein sequence ID" value="KAB0565702.1"/>
    <property type="molecule type" value="Genomic_DNA"/>
</dbReference>
<proteinExistence type="predicted"/>
<evidence type="ECO:0000256" key="2">
    <source>
        <dbReference type="ARBA" id="ARBA00022516"/>
    </source>
</evidence>
<dbReference type="SUPFAM" id="SSF54211">
    <property type="entry name" value="Ribosomal protein S5 domain 2-like"/>
    <property type="match status" value="1"/>
</dbReference>
<dbReference type="GO" id="GO:0004496">
    <property type="term" value="F:mevalonate kinase activity"/>
    <property type="evidence" value="ECO:0007669"/>
    <property type="project" value="InterPro"/>
</dbReference>
<comment type="caution">
    <text evidence="11">The sequence shown here is derived from an EMBL/GenBank/DDBJ whole genome shotgun (WGS) entry which is preliminary data.</text>
</comment>
<reference evidence="11 12" key="1">
    <citation type="submission" date="2019-09" db="EMBL/GenBank/DDBJ databases">
        <title>Draft genome sequences of 48 bacterial type strains from the CCUG.</title>
        <authorList>
            <person name="Tunovic T."/>
            <person name="Pineiro-Iglesias B."/>
            <person name="Unosson C."/>
            <person name="Inganas E."/>
            <person name="Ohlen M."/>
            <person name="Cardew S."/>
            <person name="Jensie-Markopoulos S."/>
            <person name="Salva-Serra F."/>
            <person name="Jaen-Luchoro D."/>
            <person name="Karlsson R."/>
            <person name="Svensson-Stadler L."/>
            <person name="Chun J."/>
            <person name="Moore E."/>
        </authorList>
    </citation>
    <scope>NUCLEOTIDE SEQUENCE [LARGE SCALE GENOMIC DNA]</scope>
    <source>
        <strain evidence="11 12">CCUG 51524</strain>
    </source>
</reference>
<evidence type="ECO:0000256" key="5">
    <source>
        <dbReference type="ARBA" id="ARBA00022777"/>
    </source>
</evidence>
<dbReference type="PANTHER" id="PTHR43290:SF2">
    <property type="entry name" value="MEVALONATE KINASE"/>
    <property type="match status" value="1"/>
</dbReference>
<evidence type="ECO:0000313" key="11">
    <source>
        <dbReference type="EMBL" id="KAB0565702.1"/>
    </source>
</evidence>
<keyword evidence="4" id="KW-0547">Nucleotide-binding</keyword>
<dbReference type="Pfam" id="PF00288">
    <property type="entry name" value="GHMP_kinases_N"/>
    <property type="match status" value="1"/>
</dbReference>
<evidence type="ECO:0000259" key="10">
    <source>
        <dbReference type="Pfam" id="PF00288"/>
    </source>
</evidence>
<evidence type="ECO:0000256" key="1">
    <source>
        <dbReference type="ARBA" id="ARBA00022490"/>
    </source>
</evidence>
<keyword evidence="2" id="KW-0444">Lipid biosynthesis</keyword>
<keyword evidence="3" id="KW-0808">Transferase</keyword>
<gene>
    <name evidence="11" type="ORF">F7R03_17380</name>
</gene>
<evidence type="ECO:0000256" key="9">
    <source>
        <dbReference type="ARBA" id="ARBA00029438"/>
    </source>
</evidence>
<feature type="domain" description="GHMP kinase N-terminal" evidence="10">
    <location>
        <begin position="141"/>
        <end position="215"/>
    </location>
</feature>
<protein>
    <recommendedName>
        <fullName evidence="10">GHMP kinase N-terminal domain-containing protein</fullName>
    </recommendedName>
</protein>
<evidence type="ECO:0000256" key="6">
    <source>
        <dbReference type="ARBA" id="ARBA00022840"/>
    </source>
</evidence>
<dbReference type="PRINTS" id="PR00959">
    <property type="entry name" value="MEVGALKINASE"/>
</dbReference>
<dbReference type="InterPro" id="IPR020568">
    <property type="entry name" value="Ribosomal_Su5_D2-typ_SF"/>
</dbReference>
<dbReference type="Proteomes" id="UP000423257">
    <property type="component" value="Unassembled WGS sequence"/>
</dbReference>
<dbReference type="InterPro" id="IPR014721">
    <property type="entry name" value="Ribsml_uS5_D2-typ_fold_subgr"/>
</dbReference>
<dbReference type="GO" id="GO:0019287">
    <property type="term" value="P:isopentenyl diphosphate biosynthetic process, mevalonate pathway"/>
    <property type="evidence" value="ECO:0007669"/>
    <property type="project" value="UniProtKB-UniPathway"/>
</dbReference>
<dbReference type="GO" id="GO:0005524">
    <property type="term" value="F:ATP binding"/>
    <property type="evidence" value="ECO:0007669"/>
    <property type="project" value="UniProtKB-KW"/>
</dbReference>
<dbReference type="Gene3D" id="3.30.70.890">
    <property type="entry name" value="GHMP kinase, C-terminal domain"/>
    <property type="match status" value="1"/>
</dbReference>
<dbReference type="SUPFAM" id="SSF55060">
    <property type="entry name" value="GHMP Kinase, C-terminal domain"/>
    <property type="match status" value="1"/>
</dbReference>
<keyword evidence="8" id="KW-0443">Lipid metabolism</keyword>
<dbReference type="GO" id="GO:0005829">
    <property type="term" value="C:cytosol"/>
    <property type="evidence" value="ECO:0007669"/>
    <property type="project" value="TreeGrafter"/>
</dbReference>
<evidence type="ECO:0000313" key="12">
    <source>
        <dbReference type="Proteomes" id="UP000423257"/>
    </source>
</evidence>
<keyword evidence="6" id="KW-0067">ATP-binding</keyword>
<evidence type="ECO:0000256" key="3">
    <source>
        <dbReference type="ARBA" id="ARBA00022679"/>
    </source>
</evidence>
<evidence type="ECO:0000256" key="4">
    <source>
        <dbReference type="ARBA" id="ARBA00022741"/>
    </source>
</evidence>
<keyword evidence="7" id="KW-0460">Magnesium</keyword>
<dbReference type="InterPro" id="IPR006204">
    <property type="entry name" value="GHMP_kinase_N_dom"/>
</dbReference>
<evidence type="ECO:0000256" key="8">
    <source>
        <dbReference type="ARBA" id="ARBA00023098"/>
    </source>
</evidence>
<organism evidence="11 12">
    <name type="scientific">Pseudomonas palleroniana</name>
    <dbReference type="NCBI Taxonomy" id="191390"/>
    <lineage>
        <taxon>Bacteria</taxon>
        <taxon>Pseudomonadati</taxon>
        <taxon>Pseudomonadota</taxon>
        <taxon>Gammaproteobacteria</taxon>
        <taxon>Pseudomonadales</taxon>
        <taxon>Pseudomonadaceae</taxon>
        <taxon>Pseudomonas</taxon>
    </lineage>
</organism>
<dbReference type="InterPro" id="IPR036554">
    <property type="entry name" value="GHMP_kinase_C_sf"/>
</dbReference>
<sequence length="382" mass="41297">MLRFWQPNCRSSPPWPGTIWPMHTSSWGVEVMVQACAPGKVILMGEHAVLHGCPALAMAVGLHCCARVHLRQDQQIHVNSPALGLSGDYHREALLRYTQQVREAWARYRQAPQQQHFAQVRGNDADHLLKCALGESLASFTQKGCRGLDLTLRSELPINAGFGSSAALAVCIPAALASLYKRRTTVSDLQTLAMTIERYQHGQPSGIDHTTALLGSIIEMRPGNRGEPCVIPLPAGTAALHLAGAQLYHTGSARESTGEVIAGTWDKLTGRNNPLLEAMRRTLAQFIQLLRTPRADHGQLLRLIRDYQQALERLGVVPESICQTVRAVERAGGAAKLCGAGTLSGEGAGCLLVFPPTALIDELAAYRRIDAILAAPGLQVTV</sequence>
<name>A0A6H9SK59_9PSED</name>
<dbReference type="InterPro" id="IPR006205">
    <property type="entry name" value="Mev_gal_kin"/>
</dbReference>
<keyword evidence="1" id="KW-0963">Cytoplasm</keyword>